<dbReference type="EC" id="6.3.2.6" evidence="3"/>
<feature type="domain" description="SAICAR synthetase/ADE2 N-terminal" evidence="8">
    <location>
        <begin position="26"/>
        <end position="300"/>
    </location>
</feature>
<dbReference type="NCBIfam" id="TIGR00081">
    <property type="entry name" value="purC"/>
    <property type="match status" value="1"/>
</dbReference>
<dbReference type="CDD" id="cd01414">
    <property type="entry name" value="SAICAR_synt_Sc"/>
    <property type="match status" value="1"/>
</dbReference>
<proteinExistence type="inferred from homology"/>
<dbReference type="UniPathway" id="UPA00074">
    <property type="reaction ID" value="UER00131"/>
</dbReference>
<dbReference type="GO" id="GO:0004639">
    <property type="term" value="F:phosphoribosylaminoimidazolesuccinocarboxamide synthase activity"/>
    <property type="evidence" value="ECO:0007669"/>
    <property type="project" value="UniProtKB-EC"/>
</dbReference>
<dbReference type="AlphaFoldDB" id="A0A3B1DZY1"/>
<dbReference type="PROSITE" id="PS01058">
    <property type="entry name" value="SAICAR_SYNTHETASE_2"/>
    <property type="match status" value="1"/>
</dbReference>
<protein>
    <recommendedName>
        <fullName evidence="3">phosphoribosylaminoimidazolesuccinocarboxamide synthase</fullName>
        <ecNumber evidence="3">6.3.2.6</ecNumber>
    </recommendedName>
</protein>
<evidence type="ECO:0000259" key="8">
    <source>
        <dbReference type="Pfam" id="PF01259"/>
    </source>
</evidence>
<dbReference type="InterPro" id="IPR018236">
    <property type="entry name" value="SAICAR_synthetase_CS"/>
</dbReference>
<comment type="pathway">
    <text evidence="1">Purine metabolism; IMP biosynthesis via de novo pathway; 5-amino-1-(5-phospho-D-ribosyl)imidazole-4-carboxamide from 5-amino-1-(5-phospho-D-ribosyl)imidazole-4-carboxylate: step 1/2.</text>
</comment>
<dbReference type="PANTHER" id="PTHR43700:SF1">
    <property type="entry name" value="PHOSPHORIBOSYLAMINOIMIDAZOLE-SUCCINOCARBOXAMIDE SYNTHASE"/>
    <property type="match status" value="1"/>
</dbReference>
<evidence type="ECO:0000256" key="7">
    <source>
        <dbReference type="ARBA" id="ARBA00022840"/>
    </source>
</evidence>
<evidence type="ECO:0000256" key="2">
    <source>
        <dbReference type="ARBA" id="ARBA00010190"/>
    </source>
</evidence>
<keyword evidence="5" id="KW-0547">Nucleotide-binding</keyword>
<keyword evidence="7" id="KW-0067">ATP-binding</keyword>
<evidence type="ECO:0000256" key="3">
    <source>
        <dbReference type="ARBA" id="ARBA00012217"/>
    </source>
</evidence>
<comment type="similarity">
    <text evidence="2">Belongs to the SAICAR synthetase family.</text>
</comment>
<dbReference type="NCBIfam" id="NF010568">
    <property type="entry name" value="PRK13961.1"/>
    <property type="match status" value="1"/>
</dbReference>
<dbReference type="GO" id="GO:0005737">
    <property type="term" value="C:cytoplasm"/>
    <property type="evidence" value="ECO:0007669"/>
    <property type="project" value="TreeGrafter"/>
</dbReference>
<evidence type="ECO:0000256" key="4">
    <source>
        <dbReference type="ARBA" id="ARBA00022598"/>
    </source>
</evidence>
<dbReference type="Gene3D" id="3.30.470.20">
    <property type="entry name" value="ATP-grasp fold, B domain"/>
    <property type="match status" value="1"/>
</dbReference>
<dbReference type="HAMAP" id="MF_00137">
    <property type="entry name" value="SAICAR_synth"/>
    <property type="match status" value="1"/>
</dbReference>
<evidence type="ECO:0000256" key="1">
    <source>
        <dbReference type="ARBA" id="ARBA00004672"/>
    </source>
</evidence>
<dbReference type="InterPro" id="IPR001636">
    <property type="entry name" value="SAICAR_synth"/>
</dbReference>
<reference evidence="9" key="1">
    <citation type="submission" date="2018-06" db="EMBL/GenBank/DDBJ databases">
        <authorList>
            <person name="Zhirakovskaya E."/>
        </authorList>
    </citation>
    <scope>NUCLEOTIDE SEQUENCE</scope>
</reference>
<accession>A0A3B1DZY1</accession>
<evidence type="ECO:0000313" key="9">
    <source>
        <dbReference type="EMBL" id="VAX41350.1"/>
    </source>
</evidence>
<gene>
    <name evidence="9" type="ORF">MNBD_PLANCTO03-15</name>
</gene>
<evidence type="ECO:0000256" key="5">
    <source>
        <dbReference type="ARBA" id="ARBA00022741"/>
    </source>
</evidence>
<sequence length="331" mass="36098">MNDTRTSSGTGPPVFRAVLNLPGARQGKVRDTFILPGEPGAGADDPAGLDRMLMVASDRVSAFDVVLPKAIPGKGALLTSIATFWLRWIEARGLCTTHLLSTDVAAIPASAFGEGYTTREELVGRITIGRLCRVVPIECVVRGYLEGSGWKEYQATGRVCGLSLPAGLRQCDKLPEPIFTPATKADKEHDENISFAQASERVGEELMDWLREKSLRLYTEAAAFALERGIIIADTKFEFGLPLGRDGEPTGGEPILIDEALTPDSSRFWPAEQYAPGHSQPSYDKQFVREYLESVVEAGKWDKTSPGPELPAEVIEGTITRYREAAMQLTQ</sequence>
<dbReference type="Gene3D" id="3.30.200.20">
    <property type="entry name" value="Phosphorylase Kinase, domain 1"/>
    <property type="match status" value="1"/>
</dbReference>
<dbReference type="FunFam" id="3.30.470.20:FF:000015">
    <property type="entry name" value="Phosphoribosylaminoimidazole-succinocarboxamide synthase"/>
    <property type="match status" value="1"/>
</dbReference>
<dbReference type="GO" id="GO:0006189">
    <property type="term" value="P:'de novo' IMP biosynthetic process"/>
    <property type="evidence" value="ECO:0007669"/>
    <property type="project" value="UniProtKB-UniPathway"/>
</dbReference>
<keyword evidence="6" id="KW-0658">Purine biosynthesis</keyword>
<dbReference type="InterPro" id="IPR028923">
    <property type="entry name" value="SAICAR_synt/ADE2_N"/>
</dbReference>
<dbReference type="PANTHER" id="PTHR43700">
    <property type="entry name" value="PHOSPHORIBOSYLAMINOIMIDAZOLE-SUCCINOCARBOXAMIDE SYNTHASE"/>
    <property type="match status" value="1"/>
</dbReference>
<organism evidence="9">
    <name type="scientific">hydrothermal vent metagenome</name>
    <dbReference type="NCBI Taxonomy" id="652676"/>
    <lineage>
        <taxon>unclassified sequences</taxon>
        <taxon>metagenomes</taxon>
        <taxon>ecological metagenomes</taxon>
    </lineage>
</organism>
<dbReference type="Pfam" id="PF01259">
    <property type="entry name" value="SAICAR_synt"/>
    <property type="match status" value="1"/>
</dbReference>
<dbReference type="EMBL" id="UOGK01000528">
    <property type="protein sequence ID" value="VAX41350.1"/>
    <property type="molecule type" value="Genomic_DNA"/>
</dbReference>
<dbReference type="SUPFAM" id="SSF56104">
    <property type="entry name" value="SAICAR synthase-like"/>
    <property type="match status" value="1"/>
</dbReference>
<dbReference type="GO" id="GO:0005524">
    <property type="term" value="F:ATP binding"/>
    <property type="evidence" value="ECO:0007669"/>
    <property type="project" value="UniProtKB-KW"/>
</dbReference>
<dbReference type="PROSITE" id="PS01057">
    <property type="entry name" value="SAICAR_SYNTHETASE_1"/>
    <property type="match status" value="1"/>
</dbReference>
<name>A0A3B1DZY1_9ZZZZ</name>
<evidence type="ECO:0000256" key="6">
    <source>
        <dbReference type="ARBA" id="ARBA00022755"/>
    </source>
</evidence>
<keyword evidence="4 9" id="KW-0436">Ligase</keyword>